<dbReference type="Gene3D" id="1.20.120.450">
    <property type="entry name" value="dinb family like domain"/>
    <property type="match status" value="1"/>
</dbReference>
<evidence type="ECO:0000313" key="3">
    <source>
        <dbReference type="Proteomes" id="UP000605986"/>
    </source>
</evidence>
<gene>
    <name evidence="2" type="ORF">F53441_9456</name>
</gene>
<accession>A0A8H4NTB7</accession>
<dbReference type="InterPro" id="IPR034660">
    <property type="entry name" value="DinB/YfiT-like"/>
</dbReference>
<dbReference type="SUPFAM" id="SSF109854">
    <property type="entry name" value="DinB/YfiT-like putative metalloenzymes"/>
    <property type="match status" value="1"/>
</dbReference>
<reference evidence="2" key="1">
    <citation type="submission" date="2020-01" db="EMBL/GenBank/DDBJ databases">
        <title>Identification and distribution of gene clusters putatively required for synthesis of sphingolipid metabolism inhibitors in phylogenetically diverse species of the filamentous fungus Fusarium.</title>
        <authorList>
            <person name="Kim H.-S."/>
            <person name="Busman M."/>
            <person name="Brown D.W."/>
            <person name="Divon H."/>
            <person name="Uhlig S."/>
            <person name="Proctor R.H."/>
        </authorList>
    </citation>
    <scope>NUCLEOTIDE SEQUENCE</scope>
    <source>
        <strain evidence="2">NRRL 53441</strain>
    </source>
</reference>
<organism evidence="2 3">
    <name type="scientific">Fusarium austroafricanum</name>
    <dbReference type="NCBI Taxonomy" id="2364996"/>
    <lineage>
        <taxon>Eukaryota</taxon>
        <taxon>Fungi</taxon>
        <taxon>Dikarya</taxon>
        <taxon>Ascomycota</taxon>
        <taxon>Pezizomycotina</taxon>
        <taxon>Sordariomycetes</taxon>
        <taxon>Hypocreomycetidae</taxon>
        <taxon>Hypocreales</taxon>
        <taxon>Nectriaceae</taxon>
        <taxon>Fusarium</taxon>
        <taxon>Fusarium concolor species complex</taxon>
    </lineage>
</organism>
<dbReference type="Proteomes" id="UP000605986">
    <property type="component" value="Unassembled WGS sequence"/>
</dbReference>
<protein>
    <submittedName>
        <fullName evidence="2">Uncharacterized protein</fullName>
    </submittedName>
</protein>
<keyword evidence="3" id="KW-1185">Reference proteome</keyword>
<proteinExistence type="predicted"/>
<dbReference type="EMBL" id="JAADJG010000421">
    <property type="protein sequence ID" value="KAF4446985.1"/>
    <property type="molecule type" value="Genomic_DNA"/>
</dbReference>
<dbReference type="PANTHER" id="PTHR36922:SF1">
    <property type="entry name" value="DUF1993 DOMAIN-CONTAINING PROTEIN"/>
    <property type="match status" value="1"/>
</dbReference>
<name>A0A8H4NTB7_9HYPO</name>
<dbReference type="PANTHER" id="PTHR36922">
    <property type="entry name" value="BLL2446 PROTEIN"/>
    <property type="match status" value="1"/>
</dbReference>
<comment type="caution">
    <text evidence="2">The sequence shown here is derived from an EMBL/GenBank/DDBJ whole genome shotgun (WGS) entry which is preliminary data.</text>
</comment>
<evidence type="ECO:0000256" key="1">
    <source>
        <dbReference type="SAM" id="MobiDB-lite"/>
    </source>
</evidence>
<dbReference type="InterPro" id="IPR018531">
    <property type="entry name" value="DUF1993"/>
</dbReference>
<evidence type="ECO:0000313" key="2">
    <source>
        <dbReference type="EMBL" id="KAF4446985.1"/>
    </source>
</evidence>
<dbReference type="Pfam" id="PF09351">
    <property type="entry name" value="DUF1993"/>
    <property type="match status" value="1"/>
</dbReference>
<feature type="region of interest" description="Disordered" evidence="1">
    <location>
        <begin position="721"/>
        <end position="741"/>
    </location>
</feature>
<dbReference type="OrthoDB" id="3481168at2759"/>
<sequence length="741" mass="83625">MPISLYDIIIPTFIKGLKSFEHFLTKAEEHAKEKNLNADEVFVQAKLIDDQLPLAFQIQNATKAIQFAVGILTGVDPTFFENDEKTFADLHARIKKTVELLEGVKPEDVAPREDLTIDLPWLDKTLHITVKDAVLNLGQTNFFFHLATGYSILRAKGVPLGKTDYLQAKETAIAPSRFTSKLSLLLTHFNLKMRFIIHLMAIIGLAIATIATTPAKIPKDPEEILDKAIEALGGRGPVSKLNGVTYHVDRLMQSYNLKRTDVSVATSGSQNISFNLNLSRMRQRIDRRVQISNSWIWASPTLEPMDFSLVVHSGLFGCACYVRGNNQVFLPRNVTAGYVDVALAMQMVIEAYMMSPNLVYRLKRANTFSLAKVNINGIDFPAVLDTYYQITVIMDPNTYLPYIVRRAEEHPIYGSSTKDFYLSSYKKVQGIMFPHTIQTIYNSTTQNLNAVLEDFVIDWVTVDPQWPKNFFKTLDKKKSKTPQVMPGKVSGVSNGLVTDYSSSMVGSGVQKVDAKKLKWTSSDDLPQVHWLIIDDSEVGFKQLVLEFEEDVIVCDAPPQWSKIVMKWIKEKLNKKVTHVAMAVDYWSSIPYAKFVTFNQTHPYVHADNKIKAWFNWADQAPHAADWTYVVVTKPCAKADSPIIAYEADAWDPGHSVEMHNQAVMRQWLDQAFADGLPRHARVYPAHGQIAPFEQLINITAYPYPDYDVTNWRNGAALCERGPWPEELDAPSGKDAEEKGRN</sequence>
<feature type="compositionally biased region" description="Basic and acidic residues" evidence="1">
    <location>
        <begin position="731"/>
        <end position="741"/>
    </location>
</feature>
<dbReference type="AlphaFoldDB" id="A0A8H4NTB7"/>